<evidence type="ECO:0000313" key="3">
    <source>
        <dbReference type="Proteomes" id="UP000305792"/>
    </source>
</evidence>
<dbReference type="RefSeq" id="WP_136530490.1">
    <property type="nucleotide sequence ID" value="NZ_STGX01000010.1"/>
</dbReference>
<feature type="region of interest" description="Disordered" evidence="1">
    <location>
        <begin position="59"/>
        <end position="79"/>
    </location>
</feature>
<organism evidence="2 3">
    <name type="scientific">Glycomyces paridis</name>
    <dbReference type="NCBI Taxonomy" id="2126555"/>
    <lineage>
        <taxon>Bacteria</taxon>
        <taxon>Bacillati</taxon>
        <taxon>Actinomycetota</taxon>
        <taxon>Actinomycetes</taxon>
        <taxon>Glycomycetales</taxon>
        <taxon>Glycomycetaceae</taxon>
        <taxon>Glycomyces</taxon>
    </lineage>
</organism>
<dbReference type="OrthoDB" id="10014474at2"/>
<reference evidence="2 3" key="1">
    <citation type="journal article" date="2018" name="Int. J. Syst. Evol. Microbiol.">
        <title>Glycomyces paridis sp. nov., isolated from the medicinal plant Paris polyphylla.</title>
        <authorList>
            <person name="Fang X.M."/>
            <person name="Bai J.L."/>
            <person name="Su J."/>
            <person name="Zhao L.L."/>
            <person name="Liu H.Y."/>
            <person name="Ma B.P."/>
            <person name="Zhang Y.Q."/>
            <person name="Yu L.Y."/>
        </authorList>
    </citation>
    <scope>NUCLEOTIDE SEQUENCE [LARGE SCALE GENOMIC DNA]</scope>
    <source>
        <strain evidence="2 3">CPCC 204357</strain>
    </source>
</reference>
<sequence>MNPADEIELAAALAVAVQRSALLPQEEQAALLDRYRRQRERVLRTGTAQDLRRLTEIDEATGPTRGPVSRTLRSRLVRP</sequence>
<evidence type="ECO:0000256" key="1">
    <source>
        <dbReference type="SAM" id="MobiDB-lite"/>
    </source>
</evidence>
<comment type="caution">
    <text evidence="2">The sequence shown here is derived from an EMBL/GenBank/DDBJ whole genome shotgun (WGS) entry which is preliminary data.</text>
</comment>
<keyword evidence="3" id="KW-1185">Reference proteome</keyword>
<protein>
    <submittedName>
        <fullName evidence="2">Uncharacterized protein</fullName>
    </submittedName>
</protein>
<dbReference type="EMBL" id="STGX01000010">
    <property type="protein sequence ID" value="THV27686.1"/>
    <property type="molecule type" value="Genomic_DNA"/>
</dbReference>
<proteinExistence type="predicted"/>
<accession>A0A4V4HNX2</accession>
<name>A0A4V4HNX2_9ACTN</name>
<dbReference type="AlphaFoldDB" id="A0A4V4HNX2"/>
<evidence type="ECO:0000313" key="2">
    <source>
        <dbReference type="EMBL" id="THV27686.1"/>
    </source>
</evidence>
<dbReference type="Proteomes" id="UP000305792">
    <property type="component" value="Unassembled WGS sequence"/>
</dbReference>
<gene>
    <name evidence="2" type="ORF">E9998_14975</name>
</gene>